<evidence type="ECO:0000256" key="6">
    <source>
        <dbReference type="ARBA" id="ARBA00035427"/>
    </source>
</evidence>
<evidence type="ECO:0000313" key="9">
    <source>
        <dbReference type="EMBL" id="ATJ02959.1"/>
    </source>
</evidence>
<feature type="domain" description="Ribosomal protein L9" evidence="8">
    <location>
        <begin position="18"/>
        <end position="45"/>
    </location>
</feature>
<dbReference type="SUPFAM" id="SSF55658">
    <property type="entry name" value="L9 N-domain-like"/>
    <property type="match status" value="1"/>
</dbReference>
<evidence type="ECO:0000256" key="3">
    <source>
        <dbReference type="ARBA" id="ARBA00022884"/>
    </source>
</evidence>
<comment type="similarity">
    <text evidence="1">Belongs to the bacterial ribosomal protein bL9 family.</text>
</comment>
<reference evidence="9" key="2">
    <citation type="journal article" date="2017" name="Mitochondrial DNA Part B Resour">
        <title>Characterization of the complete plastid genome of Porphyridium purpureum strain CCMP1328.</title>
        <authorList>
            <person name="Bi G."/>
        </authorList>
    </citation>
    <scope>NUCLEOTIDE SEQUENCE</scope>
</reference>
<proteinExistence type="inferred from homology"/>
<protein>
    <recommendedName>
        <fullName evidence="6">50S ribosomal protein L9, chloroplastic</fullName>
    </recommendedName>
</protein>
<dbReference type="Pfam" id="PF01281">
    <property type="entry name" value="Ribosomal_L9_N"/>
    <property type="match status" value="1"/>
</dbReference>
<dbReference type="GO" id="GO:0005840">
    <property type="term" value="C:ribosome"/>
    <property type="evidence" value="ECO:0007669"/>
    <property type="project" value="UniProtKB-KW"/>
</dbReference>
<dbReference type="GO" id="GO:0019843">
    <property type="term" value="F:rRNA binding"/>
    <property type="evidence" value="ECO:0007669"/>
    <property type="project" value="UniProtKB-KW"/>
</dbReference>
<dbReference type="AlphaFoldDB" id="W0RZ66"/>
<name>W0RZ66_PORPP</name>
<evidence type="ECO:0000256" key="5">
    <source>
        <dbReference type="ARBA" id="ARBA00023274"/>
    </source>
</evidence>
<evidence type="ECO:0000256" key="7">
    <source>
        <dbReference type="SAM" id="Coils"/>
    </source>
</evidence>
<keyword evidence="5" id="KW-0687">Ribonucleoprotein</keyword>
<dbReference type="NCBIfam" id="TIGR00158">
    <property type="entry name" value="L9"/>
    <property type="match status" value="1"/>
</dbReference>
<dbReference type="HAMAP" id="MF_00503">
    <property type="entry name" value="Ribosomal_bL9"/>
    <property type="match status" value="1"/>
</dbReference>
<reference evidence="10" key="1">
    <citation type="journal article" date="2014" name="J. Plant Res.">
        <title>Analysis of the complete plastid genome of the unicellular red alga Porphyridium purpureum.</title>
        <authorList>
            <person name="Tajima N."/>
            <person name="Sato S."/>
            <person name="Maruyama F."/>
            <person name="Kurokawa K."/>
            <person name="Ohta H."/>
            <person name="Tabata S."/>
            <person name="Sekine K."/>
            <person name="Moriyama T."/>
            <person name="Sato N."/>
        </authorList>
    </citation>
    <scope>NUCLEOTIDE SEQUENCE</scope>
</reference>
<evidence type="ECO:0000256" key="4">
    <source>
        <dbReference type="ARBA" id="ARBA00022980"/>
    </source>
</evidence>
<dbReference type="Gene3D" id="3.10.430.100">
    <property type="entry name" value="Ribosomal protein L9, C-terminal domain"/>
    <property type="match status" value="1"/>
</dbReference>
<keyword evidence="3" id="KW-0694">RNA-binding</keyword>
<feature type="coiled-coil region" evidence="7">
    <location>
        <begin position="59"/>
        <end position="86"/>
    </location>
</feature>
<dbReference type="GeneID" id="17964119"/>
<organism evidence="10">
    <name type="scientific">Porphyridium purpureum</name>
    <name type="common">Red alga</name>
    <name type="synonym">Porphyridium cruentum</name>
    <dbReference type="NCBI Taxonomy" id="35688"/>
    <lineage>
        <taxon>Eukaryota</taxon>
        <taxon>Rhodophyta</taxon>
        <taxon>Bangiophyceae</taxon>
        <taxon>Porphyridiales</taxon>
        <taxon>Porphyridiaceae</taxon>
        <taxon>Porphyridium</taxon>
    </lineage>
</organism>
<dbReference type="PROSITE" id="PS00651">
    <property type="entry name" value="RIBOSOMAL_L9"/>
    <property type="match status" value="1"/>
</dbReference>
<dbReference type="PANTHER" id="PTHR21368">
    <property type="entry name" value="50S RIBOSOMAL PROTEIN L9"/>
    <property type="match status" value="1"/>
</dbReference>
<evidence type="ECO:0000313" key="10">
    <source>
        <dbReference type="EMBL" id="BAO23742.1"/>
    </source>
</evidence>
<accession>W0RZ66</accession>
<geneLocation type="plastid" evidence="10"/>
<dbReference type="InterPro" id="IPR000244">
    <property type="entry name" value="Ribosomal_bL9"/>
</dbReference>
<dbReference type="InterPro" id="IPR020070">
    <property type="entry name" value="Ribosomal_bL9_N"/>
</dbReference>
<dbReference type="GO" id="GO:0003735">
    <property type="term" value="F:structural constituent of ribosome"/>
    <property type="evidence" value="ECO:0007669"/>
    <property type="project" value="InterPro"/>
</dbReference>
<keyword evidence="7" id="KW-0175">Coiled coil</keyword>
<dbReference type="RefSeq" id="YP_008965766.1">
    <property type="nucleotide sequence ID" value="NC_023133.1"/>
</dbReference>
<dbReference type="EMBL" id="AP012987">
    <property type="protein sequence ID" value="BAO23742.1"/>
    <property type="molecule type" value="Genomic_DNA"/>
</dbReference>
<dbReference type="GO" id="GO:0006412">
    <property type="term" value="P:translation"/>
    <property type="evidence" value="ECO:0007669"/>
    <property type="project" value="InterPro"/>
</dbReference>
<gene>
    <name evidence="10" type="primary">rpl9</name>
</gene>
<dbReference type="EMBL" id="MF401423">
    <property type="protein sequence ID" value="ATJ02959.1"/>
    <property type="molecule type" value="Genomic_DNA"/>
</dbReference>
<dbReference type="InterPro" id="IPR036791">
    <property type="entry name" value="Ribosomal_bL9_C_sf"/>
</dbReference>
<evidence type="ECO:0000256" key="1">
    <source>
        <dbReference type="ARBA" id="ARBA00010605"/>
    </source>
</evidence>
<dbReference type="Gene3D" id="3.40.5.10">
    <property type="entry name" value="Ribosomal protein L9, N-terminal domain"/>
    <property type="match status" value="1"/>
</dbReference>
<keyword evidence="2" id="KW-0699">rRNA-binding</keyword>
<keyword evidence="10" id="KW-0150">Chloroplast</keyword>
<evidence type="ECO:0000256" key="2">
    <source>
        <dbReference type="ARBA" id="ARBA00022730"/>
    </source>
</evidence>
<dbReference type="Pfam" id="PF03948">
    <property type="entry name" value="Ribosomal_L9_C"/>
    <property type="match status" value="1"/>
</dbReference>
<keyword evidence="4 10" id="KW-0689">Ribosomal protein</keyword>
<sequence length="154" mass="17197">MVNKTIQVVLNQDVKTLGKTGDLKSVSLGYARNFLLPNSFASIATQSLVLKIEKQQLIKQKQEALLKQEKTNMKNAIEALKQITITKKVGQKEAIFGSVSPREIADIITTQLAQDIDKKQILIPEIDILGNYDIEVELYPGIRAQLKLQVLPEV</sequence>
<dbReference type="InterPro" id="IPR009027">
    <property type="entry name" value="Ribosomal_bL9/RNase_H1_N"/>
</dbReference>
<dbReference type="InterPro" id="IPR020594">
    <property type="entry name" value="Ribosomal_bL9_bac/chp"/>
</dbReference>
<keyword evidence="10" id="KW-0934">Plastid</keyword>
<dbReference type="InterPro" id="IPR020069">
    <property type="entry name" value="Ribosomal_bL9_C"/>
</dbReference>
<evidence type="ECO:0000259" key="8">
    <source>
        <dbReference type="PROSITE" id="PS00651"/>
    </source>
</evidence>
<dbReference type="SUPFAM" id="SSF55653">
    <property type="entry name" value="Ribosomal protein L9 C-domain"/>
    <property type="match status" value="1"/>
</dbReference>
<dbReference type="GO" id="GO:1990904">
    <property type="term" value="C:ribonucleoprotein complex"/>
    <property type="evidence" value="ECO:0007669"/>
    <property type="project" value="UniProtKB-KW"/>
</dbReference>
<dbReference type="InterPro" id="IPR036935">
    <property type="entry name" value="Ribosomal_bL9_N_sf"/>
</dbReference>